<accession>F4QQ39</accession>
<feature type="transmembrane region" description="Helical" evidence="1">
    <location>
        <begin position="21"/>
        <end position="45"/>
    </location>
</feature>
<evidence type="ECO:0000313" key="2">
    <source>
        <dbReference type="EMBL" id="EGF90326.1"/>
    </source>
</evidence>
<evidence type="ECO:0000313" key="3">
    <source>
        <dbReference type="Proteomes" id="UP000006512"/>
    </source>
</evidence>
<keyword evidence="1" id="KW-0472">Membrane</keyword>
<dbReference type="EMBL" id="GL883079">
    <property type="protein sequence ID" value="EGF90326.1"/>
    <property type="molecule type" value="Genomic_DNA"/>
</dbReference>
<organism evidence="2 3">
    <name type="scientific">Asticcacaulis biprosthecium C19</name>
    <dbReference type="NCBI Taxonomy" id="715226"/>
    <lineage>
        <taxon>Bacteria</taxon>
        <taxon>Pseudomonadati</taxon>
        <taxon>Pseudomonadota</taxon>
        <taxon>Alphaproteobacteria</taxon>
        <taxon>Caulobacterales</taxon>
        <taxon>Caulobacteraceae</taxon>
        <taxon>Asticcacaulis</taxon>
    </lineage>
</organism>
<protein>
    <submittedName>
        <fullName evidence="2">Putative membrane protein</fullName>
    </submittedName>
</protein>
<feature type="transmembrane region" description="Helical" evidence="1">
    <location>
        <begin position="76"/>
        <end position="99"/>
    </location>
</feature>
<gene>
    <name evidence="2" type="ORF">ABI_33440</name>
</gene>
<keyword evidence="3" id="KW-1185">Reference proteome</keyword>
<feature type="transmembrane region" description="Helical" evidence="1">
    <location>
        <begin position="215"/>
        <end position="240"/>
    </location>
</feature>
<dbReference type="AlphaFoldDB" id="F4QQ39"/>
<evidence type="ECO:0000256" key="1">
    <source>
        <dbReference type="SAM" id="Phobius"/>
    </source>
</evidence>
<proteinExistence type="predicted"/>
<dbReference type="HOGENOM" id="CLU_078152_0_0_5"/>
<dbReference type="RefSeq" id="WP_006274126.1">
    <property type="nucleotide sequence ID" value="NZ_GL883079.1"/>
</dbReference>
<dbReference type="STRING" id="715226.ABI_33440"/>
<dbReference type="eggNOG" id="ENOG5032X2M">
    <property type="taxonomic scope" value="Bacteria"/>
</dbReference>
<feature type="transmembrane region" description="Helical" evidence="1">
    <location>
        <begin position="267"/>
        <end position="286"/>
    </location>
</feature>
<dbReference type="Proteomes" id="UP000006512">
    <property type="component" value="Unassembled WGS sequence"/>
</dbReference>
<reference evidence="3" key="1">
    <citation type="submission" date="2011-03" db="EMBL/GenBank/DDBJ databases">
        <title>Draft genome sequence of Brevundimonas diminuta.</title>
        <authorList>
            <person name="Brown P.J.B."/>
            <person name="Buechlein A."/>
            <person name="Hemmerich C."/>
            <person name="Brun Y.V."/>
        </authorList>
    </citation>
    <scope>NUCLEOTIDE SEQUENCE [LARGE SCALE GENOMIC DNA]</scope>
    <source>
        <strain evidence="3">C19</strain>
    </source>
</reference>
<sequence>MSKLNIDFAFEGFRIIRERPWLIPVWGVVLLIFSFASTAALIQFAGPALAELEAMSANPSSDPAQAMAVFGPIGQIYAVAMPLGLLVQAVIACAVYRSVLQPSASSFGFLRLGTAELLQIGLYIVLALMFLAAFLASLLAGVVVGGILSVVLGLIALPLAFIGVVVGVVLAYGGVIWIMIRFSLAGVQSFAEKKFNPFGSWELTKGNSWTLFGGYLIMSIMVLLVCGLCVTIYAIVVVALSGGNFSALSPIFDGGLTSWEAFTDPLMLSYLVVMNLLVSPLAVALMTGGPAGAYKQLAGTTKAKAESVF</sequence>
<keyword evidence="1" id="KW-0812">Transmembrane</keyword>
<feature type="transmembrane region" description="Helical" evidence="1">
    <location>
        <begin position="120"/>
        <end position="148"/>
    </location>
</feature>
<dbReference type="OrthoDB" id="7617808at2"/>
<keyword evidence="1" id="KW-1133">Transmembrane helix</keyword>
<feature type="transmembrane region" description="Helical" evidence="1">
    <location>
        <begin position="154"/>
        <end position="180"/>
    </location>
</feature>
<name>F4QQ39_9CAUL</name>